<feature type="domain" description="DUF4817" evidence="1">
    <location>
        <begin position="5"/>
        <end position="57"/>
    </location>
</feature>
<dbReference type="AlphaFoldDB" id="A0A1B6HQS9"/>
<name>A0A1B6HQS9_9HEMI</name>
<protein>
    <recommendedName>
        <fullName evidence="1">DUF4817 domain-containing protein</fullName>
    </recommendedName>
</protein>
<evidence type="ECO:0000259" key="1">
    <source>
        <dbReference type="Pfam" id="PF16087"/>
    </source>
</evidence>
<gene>
    <name evidence="2" type="ORF">g.41089</name>
</gene>
<dbReference type="InterPro" id="IPR032135">
    <property type="entry name" value="DUF4817"/>
</dbReference>
<proteinExistence type="predicted"/>
<dbReference type="EMBL" id="GECU01030664">
    <property type="protein sequence ID" value="JAS77042.1"/>
    <property type="molecule type" value="Transcribed_RNA"/>
</dbReference>
<accession>A0A1B6HQS9</accession>
<evidence type="ECO:0000313" key="2">
    <source>
        <dbReference type="EMBL" id="JAS77042.1"/>
    </source>
</evidence>
<reference evidence="2" key="1">
    <citation type="submission" date="2015-11" db="EMBL/GenBank/DDBJ databases">
        <title>De novo transcriptome assembly of four potential Pierce s Disease insect vectors from Arizona vineyards.</title>
        <authorList>
            <person name="Tassone E.E."/>
        </authorList>
    </citation>
    <scope>NUCLEOTIDE SEQUENCE</scope>
</reference>
<organism evidence="2">
    <name type="scientific">Homalodisca liturata</name>
    <dbReference type="NCBI Taxonomy" id="320908"/>
    <lineage>
        <taxon>Eukaryota</taxon>
        <taxon>Metazoa</taxon>
        <taxon>Ecdysozoa</taxon>
        <taxon>Arthropoda</taxon>
        <taxon>Hexapoda</taxon>
        <taxon>Insecta</taxon>
        <taxon>Pterygota</taxon>
        <taxon>Neoptera</taxon>
        <taxon>Paraneoptera</taxon>
        <taxon>Hemiptera</taxon>
        <taxon>Auchenorrhyncha</taxon>
        <taxon>Membracoidea</taxon>
        <taxon>Cicadellidae</taxon>
        <taxon>Cicadellinae</taxon>
        <taxon>Proconiini</taxon>
        <taxon>Homalodisca</taxon>
    </lineage>
</organism>
<dbReference type="Pfam" id="PF16087">
    <property type="entry name" value="DUF4817"/>
    <property type="match status" value="1"/>
</dbReference>
<sequence length="120" mass="14109">MRWNSEERAFAVEAYFSSGCSVIATQRAFRNRFNLAPLAPVPDRKSIVTWVTTFRQTASATKRRTGVPRSVRSPENMHYKQNMRYWADTNPRELHQRPLHSPKVTVVCNFLSWNYWSLVF</sequence>